<name>A0A5D2PBL2_GOSTO</name>
<sequence length="67" mass="7567">MLLVFHCLVVAAILSNNFVPSSEQVVDVLTKPITLKQFRSFRQALRVLTLTDAFNCAKNKETGRMLE</sequence>
<dbReference type="AlphaFoldDB" id="A0A5D2PBL2"/>
<feature type="chain" id="PRO_5022861584" evidence="1">
    <location>
        <begin position="16"/>
        <end position="67"/>
    </location>
</feature>
<keyword evidence="1" id="KW-0732">Signal</keyword>
<organism evidence="2 3">
    <name type="scientific">Gossypium tomentosum</name>
    <name type="common">Hawaiian cotton</name>
    <name type="synonym">Gossypium sandvicense</name>
    <dbReference type="NCBI Taxonomy" id="34277"/>
    <lineage>
        <taxon>Eukaryota</taxon>
        <taxon>Viridiplantae</taxon>
        <taxon>Streptophyta</taxon>
        <taxon>Embryophyta</taxon>
        <taxon>Tracheophyta</taxon>
        <taxon>Spermatophyta</taxon>
        <taxon>Magnoliopsida</taxon>
        <taxon>eudicotyledons</taxon>
        <taxon>Gunneridae</taxon>
        <taxon>Pentapetalae</taxon>
        <taxon>rosids</taxon>
        <taxon>malvids</taxon>
        <taxon>Malvales</taxon>
        <taxon>Malvaceae</taxon>
        <taxon>Malvoideae</taxon>
        <taxon>Gossypium</taxon>
    </lineage>
</organism>
<dbReference type="Proteomes" id="UP000322667">
    <property type="component" value="Chromosome A08"/>
</dbReference>
<reference evidence="2 3" key="1">
    <citation type="submission" date="2019-07" db="EMBL/GenBank/DDBJ databases">
        <title>WGS assembly of Gossypium tomentosum.</title>
        <authorList>
            <person name="Chen Z.J."/>
            <person name="Sreedasyam A."/>
            <person name="Ando A."/>
            <person name="Song Q."/>
            <person name="De L."/>
            <person name="Hulse-Kemp A."/>
            <person name="Ding M."/>
            <person name="Ye W."/>
            <person name="Kirkbride R."/>
            <person name="Jenkins J."/>
            <person name="Plott C."/>
            <person name="Lovell J."/>
            <person name="Lin Y.-M."/>
            <person name="Vaughn R."/>
            <person name="Liu B."/>
            <person name="Li W."/>
            <person name="Simpson S."/>
            <person name="Scheffler B."/>
            <person name="Saski C."/>
            <person name="Grover C."/>
            <person name="Hu G."/>
            <person name="Conover J."/>
            <person name="Carlson J."/>
            <person name="Shu S."/>
            <person name="Boston L."/>
            <person name="Williams M."/>
            <person name="Peterson D."/>
            <person name="Mcgee K."/>
            <person name="Jones D."/>
            <person name="Wendel J."/>
            <person name="Stelly D."/>
            <person name="Grimwood J."/>
            <person name="Schmutz J."/>
        </authorList>
    </citation>
    <scope>NUCLEOTIDE SEQUENCE [LARGE SCALE GENOMIC DNA]</scope>
    <source>
        <strain evidence="2">7179.01</strain>
    </source>
</reference>
<protein>
    <submittedName>
        <fullName evidence="2">Uncharacterized protein</fullName>
    </submittedName>
</protein>
<feature type="signal peptide" evidence="1">
    <location>
        <begin position="1"/>
        <end position="15"/>
    </location>
</feature>
<accession>A0A5D2PBL2</accession>
<proteinExistence type="predicted"/>
<keyword evidence="3" id="KW-1185">Reference proteome</keyword>
<evidence type="ECO:0000256" key="1">
    <source>
        <dbReference type="SAM" id="SignalP"/>
    </source>
</evidence>
<gene>
    <name evidence="2" type="ORF">ES332_A08G051000v1</name>
</gene>
<evidence type="ECO:0000313" key="3">
    <source>
        <dbReference type="Proteomes" id="UP000322667"/>
    </source>
</evidence>
<evidence type="ECO:0000313" key="2">
    <source>
        <dbReference type="EMBL" id="TYI13326.1"/>
    </source>
</evidence>
<dbReference type="EMBL" id="CM017617">
    <property type="protein sequence ID" value="TYI13326.1"/>
    <property type="molecule type" value="Genomic_DNA"/>
</dbReference>